<gene>
    <name evidence="1" type="ORF">EIM92_13765</name>
</gene>
<name>A0A3S8S167_9BACL</name>
<dbReference type="RefSeq" id="WP_125085183.1">
    <property type="nucleotide sequence ID" value="NZ_CP034248.1"/>
</dbReference>
<dbReference type="CDD" id="cd19067">
    <property type="entry name" value="PfuEndoQ-like"/>
    <property type="match status" value="1"/>
</dbReference>
<dbReference type="SUPFAM" id="SSF89550">
    <property type="entry name" value="PHP domain-like"/>
    <property type="match status" value="1"/>
</dbReference>
<keyword evidence="2" id="KW-1185">Reference proteome</keyword>
<evidence type="ECO:0000313" key="1">
    <source>
        <dbReference type="EMBL" id="AZK49041.1"/>
    </source>
</evidence>
<dbReference type="PANTHER" id="PTHR40084">
    <property type="entry name" value="PHOSPHOHYDROLASE, PHP FAMILY"/>
    <property type="match status" value="1"/>
</dbReference>
<dbReference type="AlphaFoldDB" id="A0A3S8S167"/>
<dbReference type="InterPro" id="IPR016195">
    <property type="entry name" value="Pol/histidinol_Pase-like"/>
</dbReference>
<dbReference type="EMBL" id="CP034248">
    <property type="protein sequence ID" value="AZK49041.1"/>
    <property type="molecule type" value="Genomic_DNA"/>
</dbReference>
<dbReference type="Gene3D" id="3.20.20.140">
    <property type="entry name" value="Metal-dependent hydrolases"/>
    <property type="match status" value="1"/>
</dbReference>
<dbReference type="Proteomes" id="UP000273145">
    <property type="component" value="Chromosome"/>
</dbReference>
<dbReference type="SUPFAM" id="SSF47781">
    <property type="entry name" value="RuvA domain 2-like"/>
    <property type="match status" value="1"/>
</dbReference>
<organism evidence="1 2">
    <name type="scientific">Paenibacillus lentus</name>
    <dbReference type="NCBI Taxonomy" id="1338368"/>
    <lineage>
        <taxon>Bacteria</taxon>
        <taxon>Bacillati</taxon>
        <taxon>Bacillota</taxon>
        <taxon>Bacilli</taxon>
        <taxon>Bacillales</taxon>
        <taxon>Paenibacillaceae</taxon>
        <taxon>Paenibacillus</taxon>
    </lineage>
</organism>
<reference evidence="1 2" key="1">
    <citation type="submission" date="2018-11" db="EMBL/GenBank/DDBJ databases">
        <title>Genome sequencing of Paenibacillus lentus DSM25539(T).</title>
        <authorList>
            <person name="Kook J.-K."/>
            <person name="Park S.-N."/>
            <person name="Lim Y.K."/>
        </authorList>
    </citation>
    <scope>NUCLEOTIDE SEQUENCE [LARGE SCALE GENOMIC DNA]</scope>
    <source>
        <strain evidence="1 2">DSM 25539</strain>
    </source>
</reference>
<evidence type="ECO:0000313" key="2">
    <source>
        <dbReference type="Proteomes" id="UP000273145"/>
    </source>
</evidence>
<proteinExistence type="predicted"/>
<dbReference type="OrthoDB" id="9810135at2"/>
<accession>A0A3S8S167</accession>
<dbReference type="Gene3D" id="1.10.150.20">
    <property type="entry name" value="5' to 3' exonuclease, C-terminal subdomain"/>
    <property type="match status" value="1"/>
</dbReference>
<protein>
    <submittedName>
        <fullName evidence="1">TIGR00375 family protein</fullName>
    </submittedName>
</protein>
<sequence>MTDKVSVTSTDSVCGGESLGRCFADLHVHIGRTNAGNPVKISGSRNLTFGNIAREAEERKGISLIGIIDCHSPGVQQDIDNYLQAGEMKELQEGGIAYGGTTILLGSELEIREPGMGPAHLLVFYPDIASMKSFTKWLEKYMKNVHLSSQRVYVPARKLQQEVYERGGLVIPAHIFTPHRSIYGSCAPQMAQVLDLERVSAVELGLSADSEMAGLLSELDPYTILTNSDAHSLGKIGREYNELRIAKPNFQEFEKALKRKEGRGVAANYGLNPRLGKYHRTFCGGCSYIIDEADIAVERCPYCGSTKLVRGVQDRIRSIADRREPAVPAHRPPYHYQVPLEFIPGLGPAKFEALLRAFGTEMNILHQVSEQELSEVVGSELAGSICAARVGRLALSSGGGGTYGKVDKSKGLSK</sequence>
<dbReference type="PANTHER" id="PTHR40084:SF1">
    <property type="entry name" value="PHOSPHOTRANSFERASE"/>
    <property type="match status" value="1"/>
</dbReference>
<dbReference type="KEGG" id="plen:EIM92_13765"/>
<dbReference type="InterPro" id="IPR010994">
    <property type="entry name" value="RuvA_2-like"/>
</dbReference>